<dbReference type="RefSeq" id="WP_150494256.1">
    <property type="nucleotide sequence ID" value="NZ_BMFA01000001.1"/>
</dbReference>
<reference evidence="3" key="1">
    <citation type="journal article" date="2014" name="Int. J. Syst. Evol. Microbiol.">
        <title>Complete genome sequence of Corynebacterium casei LMG S-19264T (=DSM 44701T), isolated from a smear-ripened cheese.</title>
        <authorList>
            <consortium name="US DOE Joint Genome Institute (JGI-PGF)"/>
            <person name="Walter F."/>
            <person name="Albersmeier A."/>
            <person name="Kalinowski J."/>
            <person name="Ruckert C."/>
        </authorList>
    </citation>
    <scope>NUCLEOTIDE SEQUENCE</scope>
    <source>
        <strain evidence="3">CGMCC 1.12426</strain>
    </source>
</reference>
<dbReference type="Gene3D" id="2.40.70.10">
    <property type="entry name" value="Acid Proteases"/>
    <property type="match status" value="1"/>
</dbReference>
<dbReference type="SUPFAM" id="SSF50630">
    <property type="entry name" value="Acid proteases"/>
    <property type="match status" value="1"/>
</dbReference>
<evidence type="ECO:0000256" key="1">
    <source>
        <dbReference type="SAM" id="MobiDB-lite"/>
    </source>
</evidence>
<comment type="caution">
    <text evidence="3">The sequence shown here is derived from an EMBL/GenBank/DDBJ whole genome shotgun (WGS) entry which is preliminary data.</text>
</comment>
<dbReference type="InterPro" id="IPR021109">
    <property type="entry name" value="Peptidase_aspartic_dom_sf"/>
</dbReference>
<dbReference type="EMBL" id="BMFA01000001">
    <property type="protein sequence ID" value="GGB36514.1"/>
    <property type="molecule type" value="Genomic_DNA"/>
</dbReference>
<feature type="compositionally biased region" description="Polar residues" evidence="1">
    <location>
        <begin position="175"/>
        <end position="184"/>
    </location>
</feature>
<name>A0A916TAI1_9HYPH</name>
<reference evidence="3" key="2">
    <citation type="submission" date="2020-09" db="EMBL/GenBank/DDBJ databases">
        <authorList>
            <person name="Sun Q."/>
            <person name="Zhou Y."/>
        </authorList>
    </citation>
    <scope>NUCLEOTIDE SEQUENCE</scope>
    <source>
        <strain evidence="3">CGMCC 1.12426</strain>
    </source>
</reference>
<dbReference type="PANTHER" id="PTHR38037:SF2">
    <property type="entry name" value="ATP-DEPENDENT ZINC PROTEASE DOMAIN-CONTAINING PROTEIN-RELATED"/>
    <property type="match status" value="1"/>
</dbReference>
<gene>
    <name evidence="3" type="ORF">GCM10011316_05830</name>
</gene>
<dbReference type="AlphaFoldDB" id="A0A916TAI1"/>
<protein>
    <recommendedName>
        <fullName evidence="2">Retropepsin-like aspartic endopeptidase domain-containing protein</fullName>
    </recommendedName>
</protein>
<dbReference type="InterPro" id="IPR008503">
    <property type="entry name" value="Asp_endopeptidase"/>
</dbReference>
<proteinExistence type="predicted"/>
<dbReference type="OrthoDB" id="9782977at2"/>
<feature type="domain" description="Retropepsin-like aspartic endopeptidase" evidence="2">
    <location>
        <begin position="14"/>
        <end position="146"/>
    </location>
</feature>
<dbReference type="Proteomes" id="UP000605148">
    <property type="component" value="Unassembled WGS sequence"/>
</dbReference>
<evidence type="ECO:0000313" key="3">
    <source>
        <dbReference type="EMBL" id="GGB36514.1"/>
    </source>
</evidence>
<evidence type="ECO:0000313" key="4">
    <source>
        <dbReference type="Proteomes" id="UP000605148"/>
    </source>
</evidence>
<evidence type="ECO:0000259" key="2">
    <source>
        <dbReference type="Pfam" id="PF05618"/>
    </source>
</evidence>
<dbReference type="Pfam" id="PF05618">
    <property type="entry name" value="Zn_protease"/>
    <property type="match status" value="1"/>
</dbReference>
<dbReference type="PANTHER" id="PTHR38037">
    <property type="entry name" value="ZN_PROTEASE DOMAIN-CONTAINING PROTEIN"/>
    <property type="match status" value="1"/>
</dbReference>
<accession>A0A916TAI1</accession>
<organism evidence="3 4">
    <name type="scientific">Roseibium aquae</name>
    <dbReference type="NCBI Taxonomy" id="1323746"/>
    <lineage>
        <taxon>Bacteria</taxon>
        <taxon>Pseudomonadati</taxon>
        <taxon>Pseudomonadota</taxon>
        <taxon>Alphaproteobacteria</taxon>
        <taxon>Hyphomicrobiales</taxon>
        <taxon>Stappiaceae</taxon>
        <taxon>Roseibium</taxon>
    </lineage>
</organism>
<sequence length="184" mass="20431">MKPGRKARIGKPDIVGWREIVALPELNIPALRVKIDTGARTSAIHAEQISVFDRAGQSRVKFRVPKSIVHKPVWIDVPVHDERAIKNTSGVPETRLIIEVLMLLGRHRWRIELSLANRANMGFDMILGRTAIRNRNILVNPGRSFLMGAPGHEHATSLEDISHPADHIYPAKGPSDSTEPGSDL</sequence>
<keyword evidence="4" id="KW-1185">Reference proteome</keyword>
<feature type="region of interest" description="Disordered" evidence="1">
    <location>
        <begin position="164"/>
        <end position="184"/>
    </location>
</feature>